<feature type="transmembrane region" description="Helical" evidence="1">
    <location>
        <begin position="64"/>
        <end position="87"/>
    </location>
</feature>
<reference evidence="3" key="2">
    <citation type="submission" date="2011-02" db="EMBL/GenBank/DDBJ databases">
        <title>The complete genome of Fluviicola taffensis DSM 16823.</title>
        <authorList>
            <consortium name="US DOE Joint Genome Institute (JGI-PGF)"/>
            <person name="Lucas S."/>
            <person name="Copeland A."/>
            <person name="Lapidus A."/>
            <person name="Bruce D."/>
            <person name="Goodwin L."/>
            <person name="Pitluck S."/>
            <person name="Kyrpides N."/>
            <person name="Mavromatis K."/>
            <person name="Ivanova N."/>
            <person name="Mikhailova N."/>
            <person name="Pagani I."/>
            <person name="Chertkov O."/>
            <person name="Detter J.C."/>
            <person name="Han C."/>
            <person name="Tapia R."/>
            <person name="Land M."/>
            <person name="Hauser L."/>
            <person name="Markowitz V."/>
            <person name="Cheng J.-F."/>
            <person name="Hugenholtz P."/>
            <person name="Woyke T."/>
            <person name="Wu D."/>
            <person name="Tindall B."/>
            <person name="Pomrenke H.G."/>
            <person name="Brambilla E."/>
            <person name="Klenk H.-P."/>
            <person name="Eisen J.A."/>
        </authorList>
    </citation>
    <scope>NUCLEOTIDE SEQUENCE [LARGE SCALE GENOMIC DNA]</scope>
    <source>
        <strain evidence="3">DSM 16823 / RW262 / RW262</strain>
    </source>
</reference>
<feature type="transmembrane region" description="Helical" evidence="1">
    <location>
        <begin position="9"/>
        <end position="27"/>
    </location>
</feature>
<evidence type="ECO:0000256" key="1">
    <source>
        <dbReference type="SAM" id="Phobius"/>
    </source>
</evidence>
<feature type="transmembrane region" description="Helical" evidence="1">
    <location>
        <begin position="99"/>
        <end position="119"/>
    </location>
</feature>
<accession>F2IK08</accession>
<keyword evidence="3" id="KW-1185">Reference proteome</keyword>
<dbReference type="STRING" id="755732.Fluta_0906"/>
<evidence type="ECO:0000313" key="2">
    <source>
        <dbReference type="EMBL" id="AEA42907.1"/>
    </source>
</evidence>
<dbReference type="Pfam" id="PF04240">
    <property type="entry name" value="Caroten_synth"/>
    <property type="match status" value="1"/>
</dbReference>
<keyword evidence="1" id="KW-0812">Transmembrane</keyword>
<gene>
    <name evidence="2" type="ordered locus">Fluta_0906</name>
</gene>
<feature type="transmembrane region" description="Helical" evidence="1">
    <location>
        <begin position="39"/>
        <end position="57"/>
    </location>
</feature>
<keyword evidence="1" id="KW-1133">Transmembrane helix</keyword>
<proteinExistence type="predicted"/>
<dbReference type="OrthoDB" id="9811293at2"/>
<dbReference type="KEGG" id="fte:Fluta_0906"/>
<dbReference type="PANTHER" id="PTHR39419">
    <property type="entry name" value="SLL0814 PROTEIN"/>
    <property type="match status" value="1"/>
</dbReference>
<dbReference type="Proteomes" id="UP000007463">
    <property type="component" value="Chromosome"/>
</dbReference>
<evidence type="ECO:0008006" key="4">
    <source>
        <dbReference type="Google" id="ProtNLM"/>
    </source>
</evidence>
<dbReference type="PANTHER" id="PTHR39419:SF1">
    <property type="entry name" value="SLL0814 PROTEIN"/>
    <property type="match status" value="1"/>
</dbReference>
<dbReference type="eggNOG" id="COG2324">
    <property type="taxonomic scope" value="Bacteria"/>
</dbReference>
<feature type="transmembrane region" description="Helical" evidence="1">
    <location>
        <begin position="164"/>
        <end position="181"/>
    </location>
</feature>
<dbReference type="InterPro" id="IPR007354">
    <property type="entry name" value="CruF-like"/>
</dbReference>
<feature type="transmembrane region" description="Helical" evidence="1">
    <location>
        <begin position="188"/>
        <end position="206"/>
    </location>
</feature>
<dbReference type="EMBL" id="CP002542">
    <property type="protein sequence ID" value="AEA42907.1"/>
    <property type="molecule type" value="Genomic_DNA"/>
</dbReference>
<organism evidence="2 3">
    <name type="scientific">Fluviicola taffensis (strain DSM 16823 / NCIMB 13979 / RW262)</name>
    <dbReference type="NCBI Taxonomy" id="755732"/>
    <lineage>
        <taxon>Bacteria</taxon>
        <taxon>Pseudomonadati</taxon>
        <taxon>Bacteroidota</taxon>
        <taxon>Flavobacteriia</taxon>
        <taxon>Flavobacteriales</taxon>
        <taxon>Crocinitomicaceae</taxon>
        <taxon>Fluviicola</taxon>
    </lineage>
</organism>
<name>F2IK08_FLUTR</name>
<keyword evidence="1" id="KW-0472">Membrane</keyword>
<sequence precursor="true">MKLPKKQTLLLIILIIFYTVGLVGLHTDSRNSFLELSPFNLILSFICLYFSFANYSVKKHVDILLIGIVGYTIEWIGVHTSVLFGHYGYGNNLGYRLDGIPLIIGVNWILLTFSATAIVNKWNIPLVLKALIAGVLMTALDWIIEPVAIKSDFWHWNDGTIPMYNYVCWIFFSSLFSFWVLKRKSVETNKVSVGLFIILVIFFAILNR</sequence>
<dbReference type="HOGENOM" id="CLU_070738_2_0_10"/>
<dbReference type="RefSeq" id="WP_013685679.1">
    <property type="nucleotide sequence ID" value="NC_015321.1"/>
</dbReference>
<dbReference type="AlphaFoldDB" id="F2IK08"/>
<evidence type="ECO:0000313" key="3">
    <source>
        <dbReference type="Proteomes" id="UP000007463"/>
    </source>
</evidence>
<feature type="transmembrane region" description="Helical" evidence="1">
    <location>
        <begin position="126"/>
        <end position="144"/>
    </location>
</feature>
<protein>
    <recommendedName>
        <fullName evidence="4">Carotenoid biosynthesis protein</fullName>
    </recommendedName>
</protein>
<reference evidence="2 3" key="1">
    <citation type="journal article" date="2011" name="Stand. Genomic Sci.">
        <title>Complete genome sequence of the gliding freshwater bacterium Fluviicola taffensis type strain (RW262).</title>
        <authorList>
            <person name="Woyke T."/>
            <person name="Chertkov O."/>
            <person name="Lapidus A."/>
            <person name="Nolan M."/>
            <person name="Lucas S."/>
            <person name="Del Rio T.G."/>
            <person name="Tice H."/>
            <person name="Cheng J.F."/>
            <person name="Tapia R."/>
            <person name="Han C."/>
            <person name="Goodwin L."/>
            <person name="Pitluck S."/>
            <person name="Liolios K."/>
            <person name="Pagani I."/>
            <person name="Ivanova N."/>
            <person name="Huntemann M."/>
            <person name="Mavromatis K."/>
            <person name="Mikhailova N."/>
            <person name="Pati A."/>
            <person name="Chen A."/>
            <person name="Palaniappan K."/>
            <person name="Land M."/>
            <person name="Hauser L."/>
            <person name="Brambilla E.M."/>
            <person name="Rohde M."/>
            <person name="Mwirichia R."/>
            <person name="Sikorski J."/>
            <person name="Tindall B.J."/>
            <person name="Goker M."/>
            <person name="Bristow J."/>
            <person name="Eisen J.A."/>
            <person name="Markowitz V."/>
            <person name="Hugenholtz P."/>
            <person name="Klenk H.P."/>
            <person name="Kyrpides N.C."/>
        </authorList>
    </citation>
    <scope>NUCLEOTIDE SEQUENCE [LARGE SCALE GENOMIC DNA]</scope>
    <source>
        <strain evidence="3">DSM 16823 / RW262 / RW262</strain>
    </source>
</reference>